<protein>
    <submittedName>
        <fullName evidence="7">TetR/AcrR family transcriptional regulator</fullName>
    </submittedName>
</protein>
<dbReference type="PANTHER" id="PTHR30055">
    <property type="entry name" value="HTH-TYPE TRANSCRIPTIONAL REGULATOR RUTR"/>
    <property type="match status" value="1"/>
</dbReference>
<feature type="DNA-binding region" description="H-T-H motif" evidence="4">
    <location>
        <begin position="42"/>
        <end position="61"/>
    </location>
</feature>
<feature type="domain" description="HTH tetR-type" evidence="6">
    <location>
        <begin position="19"/>
        <end position="79"/>
    </location>
</feature>
<dbReference type="InterPro" id="IPR001647">
    <property type="entry name" value="HTH_TetR"/>
</dbReference>
<comment type="caution">
    <text evidence="7">The sequence shown here is derived from an EMBL/GenBank/DDBJ whole genome shotgun (WGS) entry which is preliminary data.</text>
</comment>
<dbReference type="InterPro" id="IPR050109">
    <property type="entry name" value="HTH-type_TetR-like_transc_reg"/>
</dbReference>
<dbReference type="EMBL" id="JBIQWL010000010">
    <property type="protein sequence ID" value="MFH8252600.1"/>
    <property type="molecule type" value="Genomic_DNA"/>
</dbReference>
<evidence type="ECO:0000259" key="6">
    <source>
        <dbReference type="PROSITE" id="PS50977"/>
    </source>
</evidence>
<evidence type="ECO:0000256" key="1">
    <source>
        <dbReference type="ARBA" id="ARBA00023015"/>
    </source>
</evidence>
<evidence type="ECO:0000313" key="7">
    <source>
        <dbReference type="EMBL" id="MFH8252600.1"/>
    </source>
</evidence>
<feature type="region of interest" description="Disordered" evidence="5">
    <location>
        <begin position="1"/>
        <end position="22"/>
    </location>
</feature>
<keyword evidence="2 4" id="KW-0238">DNA-binding</keyword>
<dbReference type="Proteomes" id="UP001610861">
    <property type="component" value="Unassembled WGS sequence"/>
</dbReference>
<name>A0ABW7QD11_9MICO</name>
<dbReference type="PANTHER" id="PTHR30055:SF234">
    <property type="entry name" value="HTH-TYPE TRANSCRIPTIONAL REGULATOR BETI"/>
    <property type="match status" value="1"/>
</dbReference>
<evidence type="ECO:0000313" key="8">
    <source>
        <dbReference type="Proteomes" id="UP001610861"/>
    </source>
</evidence>
<dbReference type="Gene3D" id="1.10.357.10">
    <property type="entry name" value="Tetracycline Repressor, domain 2"/>
    <property type="match status" value="1"/>
</dbReference>
<proteinExistence type="predicted"/>
<dbReference type="SUPFAM" id="SSF46689">
    <property type="entry name" value="Homeodomain-like"/>
    <property type="match status" value="1"/>
</dbReference>
<evidence type="ECO:0000256" key="3">
    <source>
        <dbReference type="ARBA" id="ARBA00023163"/>
    </source>
</evidence>
<dbReference type="RefSeq" id="WP_397558030.1">
    <property type="nucleotide sequence ID" value="NZ_JBIQWL010000010.1"/>
</dbReference>
<keyword evidence="3" id="KW-0804">Transcription</keyword>
<accession>A0ABW7QD11</accession>
<keyword evidence="1" id="KW-0805">Transcription regulation</keyword>
<sequence length="212" mass="24180">MSGTVKRSYDTTSRARQAQENRDRISRMAHDLFVERGYGHTKIADIARAAEVSPEMIYKAFGSKAELLRSAWFVMFRGDGRDETLYDRPETQAALQLPDLADRIREFAALAAARARRSTPLLRAIEGAAASEEGAREMLTTWHARLLDVATRFAQGAARTGQLAIAEDECRDLMYAMLDGHLWQRLVIDRGWTEERYAAWLAAEWQRQFLRN</sequence>
<keyword evidence="8" id="KW-1185">Reference proteome</keyword>
<gene>
    <name evidence="7" type="ORF">ACH3VR_19695</name>
</gene>
<evidence type="ECO:0000256" key="5">
    <source>
        <dbReference type="SAM" id="MobiDB-lite"/>
    </source>
</evidence>
<organism evidence="7 8">
    <name type="scientific">Microbacterium alkaliflavum</name>
    <dbReference type="NCBI Taxonomy" id="3248839"/>
    <lineage>
        <taxon>Bacteria</taxon>
        <taxon>Bacillati</taxon>
        <taxon>Actinomycetota</taxon>
        <taxon>Actinomycetes</taxon>
        <taxon>Micrococcales</taxon>
        <taxon>Microbacteriaceae</taxon>
        <taxon>Microbacterium</taxon>
    </lineage>
</organism>
<dbReference type="PRINTS" id="PR00455">
    <property type="entry name" value="HTHTETR"/>
</dbReference>
<feature type="compositionally biased region" description="Polar residues" evidence="5">
    <location>
        <begin position="1"/>
        <end position="16"/>
    </location>
</feature>
<dbReference type="InterPro" id="IPR009057">
    <property type="entry name" value="Homeodomain-like_sf"/>
</dbReference>
<dbReference type="Pfam" id="PF00440">
    <property type="entry name" value="TetR_N"/>
    <property type="match status" value="1"/>
</dbReference>
<dbReference type="PROSITE" id="PS50977">
    <property type="entry name" value="HTH_TETR_2"/>
    <property type="match status" value="1"/>
</dbReference>
<evidence type="ECO:0000256" key="2">
    <source>
        <dbReference type="ARBA" id="ARBA00023125"/>
    </source>
</evidence>
<reference evidence="7 8" key="1">
    <citation type="submission" date="2024-09" db="EMBL/GenBank/DDBJ databases">
        <authorList>
            <person name="Pan X."/>
        </authorList>
    </citation>
    <scope>NUCLEOTIDE SEQUENCE [LARGE SCALE GENOMIC DNA]</scope>
    <source>
        <strain evidence="7 8">B2969</strain>
    </source>
</reference>
<evidence type="ECO:0000256" key="4">
    <source>
        <dbReference type="PROSITE-ProRule" id="PRU00335"/>
    </source>
</evidence>